<dbReference type="Gene3D" id="3.30.420.10">
    <property type="entry name" value="Ribonuclease H-like superfamily/Ribonuclease H"/>
    <property type="match status" value="1"/>
</dbReference>
<name>A0A1F7RLV8_9BACT</name>
<dbReference type="PANTHER" id="PTHR46889">
    <property type="entry name" value="TRANSPOSASE INSF FOR INSERTION SEQUENCE IS3B-RELATED"/>
    <property type="match status" value="1"/>
</dbReference>
<organism evidence="2 3">
    <name type="scientific">Candidatus Schekmanbacteria bacterium RBG_13_48_7</name>
    <dbReference type="NCBI Taxonomy" id="1817878"/>
    <lineage>
        <taxon>Bacteria</taxon>
        <taxon>Candidatus Schekmaniibacteriota</taxon>
    </lineage>
</organism>
<dbReference type="InterPro" id="IPR001584">
    <property type="entry name" value="Integrase_cat-core"/>
</dbReference>
<feature type="domain" description="Integrase catalytic" evidence="1">
    <location>
        <begin position="127"/>
        <end position="291"/>
    </location>
</feature>
<accession>A0A1F7RLV8</accession>
<dbReference type="InterPro" id="IPR048020">
    <property type="entry name" value="Transpos_IS3"/>
</dbReference>
<dbReference type="InterPro" id="IPR050900">
    <property type="entry name" value="Transposase_IS3/IS150/IS904"/>
</dbReference>
<dbReference type="EMBL" id="MGDD01000317">
    <property type="protein sequence ID" value="OGL42539.1"/>
    <property type="molecule type" value="Genomic_DNA"/>
</dbReference>
<dbReference type="NCBIfam" id="NF033516">
    <property type="entry name" value="transpos_IS3"/>
    <property type="match status" value="1"/>
</dbReference>
<dbReference type="Pfam" id="PF00665">
    <property type="entry name" value="rve"/>
    <property type="match status" value="1"/>
</dbReference>
<feature type="non-terminal residue" evidence="2">
    <location>
        <position position="307"/>
    </location>
</feature>
<evidence type="ECO:0000259" key="1">
    <source>
        <dbReference type="PROSITE" id="PS50994"/>
    </source>
</evidence>
<protein>
    <submittedName>
        <fullName evidence="2">Integrase</fullName>
    </submittedName>
</protein>
<evidence type="ECO:0000313" key="2">
    <source>
        <dbReference type="EMBL" id="OGL42539.1"/>
    </source>
</evidence>
<proteinExistence type="predicted"/>
<dbReference type="Pfam" id="PF13333">
    <property type="entry name" value="rve_2"/>
    <property type="match status" value="1"/>
</dbReference>
<dbReference type="InterPro" id="IPR012337">
    <property type="entry name" value="RNaseH-like_sf"/>
</dbReference>
<dbReference type="GO" id="GO:0003676">
    <property type="term" value="F:nucleic acid binding"/>
    <property type="evidence" value="ECO:0007669"/>
    <property type="project" value="InterPro"/>
</dbReference>
<dbReference type="PANTHER" id="PTHR46889:SF4">
    <property type="entry name" value="TRANSPOSASE INSO FOR INSERTION SEQUENCE ELEMENT IS911B-RELATED"/>
    <property type="match status" value="1"/>
</dbReference>
<dbReference type="AlphaFoldDB" id="A0A1F7RLV8"/>
<dbReference type="GO" id="GO:0015074">
    <property type="term" value="P:DNA integration"/>
    <property type="evidence" value="ECO:0007669"/>
    <property type="project" value="InterPro"/>
</dbReference>
<reference evidence="2 3" key="1">
    <citation type="journal article" date="2016" name="Nat. Commun.">
        <title>Thousands of microbial genomes shed light on interconnected biogeochemical processes in an aquifer system.</title>
        <authorList>
            <person name="Anantharaman K."/>
            <person name="Brown C.T."/>
            <person name="Hug L.A."/>
            <person name="Sharon I."/>
            <person name="Castelle C.J."/>
            <person name="Probst A.J."/>
            <person name="Thomas B.C."/>
            <person name="Singh A."/>
            <person name="Wilkins M.J."/>
            <person name="Karaoz U."/>
            <person name="Brodie E.L."/>
            <person name="Williams K.H."/>
            <person name="Hubbard S.S."/>
            <person name="Banfield J.F."/>
        </authorList>
    </citation>
    <scope>NUCLEOTIDE SEQUENCE [LARGE SCALE GENOMIC DNA]</scope>
</reference>
<dbReference type="PROSITE" id="PS50994">
    <property type="entry name" value="INTEGRASE"/>
    <property type="match status" value="1"/>
</dbReference>
<dbReference type="Proteomes" id="UP000179266">
    <property type="component" value="Unassembled WGS sequence"/>
</dbReference>
<gene>
    <name evidence="2" type="ORF">A2161_20495</name>
</gene>
<dbReference type="SUPFAM" id="SSF53098">
    <property type="entry name" value="Ribonuclease H-like"/>
    <property type="match status" value="1"/>
</dbReference>
<sequence length="307" mass="36542">MLWVQPDIRDSVVDYVTYWSGRTQKSAYQFIQWIQISVGKYYTWKKRYGKVNEHNGWIPRDHWLEDWEKNEILKYYQEHPGEGYRRITYMMLDANIVAVSPASVWRVLSKAGMLRCWNTGTSLKGTGFEQPEAAHKHWHIDVSYIKICSTFYYLCSILDGYSRYIVHWDIRESMKEMDVEIILQKARELYPGEIPRMISDNGPQFIARDFKEFIRITGMTHVRSSPYYPQSNGKIERWHRSLKSESIRVKTPLSLEDARRIISNYVNYYNETRLHSALGYVAPKDKLEGRDKEIFRERDRKLAAARE</sequence>
<comment type="caution">
    <text evidence="2">The sequence shown here is derived from an EMBL/GenBank/DDBJ whole genome shotgun (WGS) entry which is preliminary data.</text>
</comment>
<evidence type="ECO:0000313" key="3">
    <source>
        <dbReference type="Proteomes" id="UP000179266"/>
    </source>
</evidence>
<dbReference type="InterPro" id="IPR036397">
    <property type="entry name" value="RNaseH_sf"/>
</dbReference>